<dbReference type="SUPFAM" id="SSF53187">
    <property type="entry name" value="Zn-dependent exopeptidases"/>
    <property type="match status" value="1"/>
</dbReference>
<reference evidence="1" key="1">
    <citation type="journal article" date="2014" name="Front. Microbiol.">
        <title>High frequency of phylogenetically diverse reductive dehalogenase-homologous genes in deep subseafloor sedimentary metagenomes.</title>
        <authorList>
            <person name="Kawai M."/>
            <person name="Futagami T."/>
            <person name="Toyoda A."/>
            <person name="Takaki Y."/>
            <person name="Nishi S."/>
            <person name="Hori S."/>
            <person name="Arai W."/>
            <person name="Tsubouchi T."/>
            <person name="Morono Y."/>
            <person name="Uchiyama I."/>
            <person name="Ito T."/>
            <person name="Fujiyama A."/>
            <person name="Inagaki F."/>
            <person name="Takami H."/>
        </authorList>
    </citation>
    <scope>NUCLEOTIDE SEQUENCE</scope>
    <source>
        <strain evidence="1">Expedition CK06-06</strain>
    </source>
</reference>
<dbReference type="GO" id="GO:0008270">
    <property type="term" value="F:zinc ion binding"/>
    <property type="evidence" value="ECO:0007669"/>
    <property type="project" value="InterPro"/>
</dbReference>
<dbReference type="InterPro" id="IPR001948">
    <property type="entry name" value="Peptidase_M18"/>
</dbReference>
<gene>
    <name evidence="1" type="ORF">S03H2_53963</name>
</gene>
<dbReference type="Pfam" id="PF02127">
    <property type="entry name" value="Peptidase_M18"/>
    <property type="match status" value="1"/>
</dbReference>
<feature type="non-terminal residue" evidence="1">
    <location>
        <position position="256"/>
    </location>
</feature>
<organism evidence="1">
    <name type="scientific">marine sediment metagenome</name>
    <dbReference type="NCBI Taxonomy" id="412755"/>
    <lineage>
        <taxon>unclassified sequences</taxon>
        <taxon>metagenomes</taxon>
        <taxon>ecological metagenomes</taxon>
    </lineage>
</organism>
<protein>
    <submittedName>
        <fullName evidence="1">Uncharacterized protein</fullName>
    </submittedName>
</protein>
<dbReference type="SUPFAM" id="SSF101821">
    <property type="entry name" value="Aminopeptidase/glucanase lid domain"/>
    <property type="match status" value="1"/>
</dbReference>
<dbReference type="AlphaFoldDB" id="X1GZ53"/>
<dbReference type="GO" id="GO:0006508">
    <property type="term" value="P:proteolysis"/>
    <property type="evidence" value="ECO:0007669"/>
    <property type="project" value="InterPro"/>
</dbReference>
<name>X1GZ53_9ZZZZ</name>
<comment type="caution">
    <text evidence="1">The sequence shown here is derived from an EMBL/GenBank/DDBJ whole genome shotgun (WGS) entry which is preliminary data.</text>
</comment>
<evidence type="ECO:0000313" key="1">
    <source>
        <dbReference type="EMBL" id="GAH63191.1"/>
    </source>
</evidence>
<dbReference type="Gene3D" id="3.40.630.10">
    <property type="entry name" value="Zn peptidases"/>
    <property type="match status" value="1"/>
</dbReference>
<dbReference type="PANTHER" id="PTHR28570:SF2">
    <property type="entry name" value="M18 FAMILY AMINOPEPTIDASE 1-RELATED"/>
    <property type="match status" value="1"/>
</dbReference>
<accession>X1GZ53</accession>
<sequence length="256" mass="28119">MHGVIVKKDGSKTSIAIGEDDDDPVFIISDILPHLGKEQAAKKMSEGFSGEQLNVIIGNIPLKDEKIKEHIKLNILNILKEKYNIEEIDFVSAEIEIVPAGKARDAGLDRSFILAYGHDDRVCAFPSLKGIFKIEHPQKMAVALFVDKEEIGSVGNTGMCSAFFDNTVAELIALEKEEYNELYLRRALAQSKVLSADVNAGFDPSFPEVFDKRNSSYLGKGIILTKFTGSRGKSGANDAHAEFVGEIKNLFTANKI</sequence>
<dbReference type="EMBL" id="BARU01034371">
    <property type="protein sequence ID" value="GAH63191.1"/>
    <property type="molecule type" value="Genomic_DNA"/>
</dbReference>
<dbReference type="PANTHER" id="PTHR28570">
    <property type="entry name" value="ASPARTYL AMINOPEPTIDASE"/>
    <property type="match status" value="1"/>
</dbReference>
<proteinExistence type="predicted"/>
<dbReference type="GO" id="GO:0004177">
    <property type="term" value="F:aminopeptidase activity"/>
    <property type="evidence" value="ECO:0007669"/>
    <property type="project" value="InterPro"/>
</dbReference>
<dbReference type="PRINTS" id="PR00932">
    <property type="entry name" value="AMINO1PTASE"/>
</dbReference>